<dbReference type="EMBL" id="JAOPHQ010000340">
    <property type="protein sequence ID" value="KAK0154800.1"/>
    <property type="molecule type" value="Genomic_DNA"/>
</dbReference>
<dbReference type="PANTHER" id="PTHR47331:SF5">
    <property type="entry name" value="RIBONUCLEASE H"/>
    <property type="match status" value="1"/>
</dbReference>
<evidence type="ECO:0000313" key="4">
    <source>
        <dbReference type="Proteomes" id="UP001174136"/>
    </source>
</evidence>
<dbReference type="EMBL" id="JAOPHQ010002276">
    <property type="protein sequence ID" value="KAK0147985.1"/>
    <property type="molecule type" value="Genomic_DNA"/>
</dbReference>
<dbReference type="InterPro" id="IPR008042">
    <property type="entry name" value="Retrotrans_Pao"/>
</dbReference>
<keyword evidence="4" id="KW-1185">Reference proteome</keyword>
<evidence type="ECO:0000256" key="1">
    <source>
        <dbReference type="SAM" id="MobiDB-lite"/>
    </source>
</evidence>
<evidence type="ECO:0000313" key="2">
    <source>
        <dbReference type="EMBL" id="KAK0147985.1"/>
    </source>
</evidence>
<gene>
    <name evidence="3" type="ORF">N1851_002886</name>
    <name evidence="2" type="ORF">N1851_012352</name>
</gene>
<name>A0AA47NAT7_MERPO</name>
<feature type="compositionally biased region" description="Polar residues" evidence="1">
    <location>
        <begin position="349"/>
        <end position="362"/>
    </location>
</feature>
<proteinExistence type="predicted"/>
<protein>
    <submittedName>
        <fullName evidence="3">Uncharacterized protein</fullName>
    </submittedName>
</protein>
<accession>A0AA47NAT7</accession>
<dbReference type="Proteomes" id="UP001174136">
    <property type="component" value="Unassembled WGS sequence"/>
</dbReference>
<comment type="caution">
    <text evidence="3">The sequence shown here is derived from an EMBL/GenBank/DDBJ whole genome shotgun (WGS) entry which is preliminary data.</text>
</comment>
<dbReference type="AlphaFoldDB" id="A0AA47NAT7"/>
<dbReference type="Pfam" id="PF05380">
    <property type="entry name" value="Peptidase_A17"/>
    <property type="match status" value="1"/>
</dbReference>
<sequence length="424" mass="47670">MLTVGNQRNTHGHYDNKQLTVWLSHLKRKLLKDDVQGMRCEVYIKEGAASSPGCVNYGLKQLAKNNESLFPLGSQFIMKDFYVDDGVTSIASADDAIQLAKEVQELCAMAQVCNNGSVLESIPPSECAVEMKALDLAFNNSTLERALGIQWHHPFSDASTYGYGQCLRHVNEDVHCALVMGKSRVAPIKVTTIPRLELTAAVVSVSASNTLKEELGLAKIDEYFWTDSKVVLGYINNKACYFHTFVWNTENTSQHWTYVFSSGHMSLLTITLQTLPLEVAIWFTGPQFLWEKEIPSVVEVITEIQIGDPEVKRIQTLNTDTLKQVSLSDSNCLTMFLAEKQCDFSMNAPHSSLGETNQNADNLSDPDSPEPLTHNHLLTIKPIVALPPPGRFIREDMYTRKRWHHVQYLLESLESFFNVATRQR</sequence>
<reference evidence="3" key="1">
    <citation type="journal article" date="2023" name="Front. Mar. Sci.">
        <title>A new Merluccius polli reference genome to investigate the effects of global change in West African waters.</title>
        <authorList>
            <person name="Mateo J.L."/>
            <person name="Blanco-Fernandez C."/>
            <person name="Garcia-Vazquez E."/>
            <person name="Machado-Schiaffino G."/>
        </authorList>
    </citation>
    <scope>NUCLEOTIDE SEQUENCE</scope>
    <source>
        <strain evidence="3">C29</strain>
        <tissue evidence="3">Fin</tissue>
    </source>
</reference>
<feature type="region of interest" description="Disordered" evidence="1">
    <location>
        <begin position="349"/>
        <end position="371"/>
    </location>
</feature>
<evidence type="ECO:0000313" key="3">
    <source>
        <dbReference type="EMBL" id="KAK0154800.1"/>
    </source>
</evidence>
<organism evidence="3 4">
    <name type="scientific">Merluccius polli</name>
    <name type="common">Benguela hake</name>
    <name type="synonym">Merluccius cadenati</name>
    <dbReference type="NCBI Taxonomy" id="89951"/>
    <lineage>
        <taxon>Eukaryota</taxon>
        <taxon>Metazoa</taxon>
        <taxon>Chordata</taxon>
        <taxon>Craniata</taxon>
        <taxon>Vertebrata</taxon>
        <taxon>Euteleostomi</taxon>
        <taxon>Actinopterygii</taxon>
        <taxon>Neopterygii</taxon>
        <taxon>Teleostei</taxon>
        <taxon>Neoteleostei</taxon>
        <taxon>Acanthomorphata</taxon>
        <taxon>Zeiogadaria</taxon>
        <taxon>Gadariae</taxon>
        <taxon>Gadiformes</taxon>
        <taxon>Gadoidei</taxon>
        <taxon>Merlucciidae</taxon>
        <taxon>Merluccius</taxon>
    </lineage>
</organism>
<dbReference type="PANTHER" id="PTHR47331">
    <property type="entry name" value="PHD-TYPE DOMAIN-CONTAINING PROTEIN"/>
    <property type="match status" value="1"/>
</dbReference>